<dbReference type="InterPro" id="IPR003439">
    <property type="entry name" value="ABC_transporter-like_ATP-bd"/>
</dbReference>
<feature type="domain" description="ABC transporter" evidence="6">
    <location>
        <begin position="38"/>
        <end position="257"/>
    </location>
</feature>
<dbReference type="CDD" id="cd03220">
    <property type="entry name" value="ABC_KpsT_Wzt"/>
    <property type="match status" value="1"/>
</dbReference>
<dbReference type="SMART" id="SM00382">
    <property type="entry name" value="AAA"/>
    <property type="match status" value="1"/>
</dbReference>
<dbReference type="InterPro" id="IPR003593">
    <property type="entry name" value="AAA+_ATPase"/>
</dbReference>
<dbReference type="GO" id="GO:0016887">
    <property type="term" value="F:ATP hydrolysis activity"/>
    <property type="evidence" value="ECO:0007669"/>
    <property type="project" value="InterPro"/>
</dbReference>
<dbReference type="HOGENOM" id="CLU_000604_101_0_7"/>
<keyword evidence="3" id="KW-0547">Nucleotide-binding</keyword>
<dbReference type="RefSeq" id="WP_015404219.1">
    <property type="nucleotide sequence ID" value="NC_020304.1"/>
</dbReference>
<evidence type="ECO:0000256" key="4">
    <source>
        <dbReference type="ARBA" id="ARBA00022840"/>
    </source>
</evidence>
<dbReference type="Gene3D" id="2.70.50.60">
    <property type="entry name" value="abc- transporter (atp binding component) like domain"/>
    <property type="match status" value="1"/>
</dbReference>
<organism evidence="7 8">
    <name type="scientific">Desulfocapsa sulfexigens (strain DSM 10523 / SB164P1)</name>
    <dbReference type="NCBI Taxonomy" id="1167006"/>
    <lineage>
        <taxon>Bacteria</taxon>
        <taxon>Pseudomonadati</taxon>
        <taxon>Thermodesulfobacteriota</taxon>
        <taxon>Desulfobulbia</taxon>
        <taxon>Desulfobulbales</taxon>
        <taxon>Desulfocapsaceae</taxon>
        <taxon>Desulfocapsa</taxon>
    </lineage>
</organism>
<dbReference type="GO" id="GO:0140359">
    <property type="term" value="F:ABC-type transporter activity"/>
    <property type="evidence" value="ECO:0007669"/>
    <property type="project" value="InterPro"/>
</dbReference>
<evidence type="ECO:0000256" key="5">
    <source>
        <dbReference type="SAM" id="MobiDB-lite"/>
    </source>
</evidence>
<dbReference type="eggNOG" id="COG1134">
    <property type="taxonomic scope" value="Bacteria"/>
</dbReference>
<dbReference type="GO" id="GO:0005524">
    <property type="term" value="F:ATP binding"/>
    <property type="evidence" value="ECO:0007669"/>
    <property type="project" value="UniProtKB-KW"/>
</dbReference>
<dbReference type="AlphaFoldDB" id="M1P4Y6"/>
<gene>
    <name evidence="7" type="ordered locus">UWK_01978</name>
</gene>
<accession>M1P4Y6</accession>
<dbReference type="OrthoDB" id="9809450at2"/>
<sequence length="459" mass="51260">MSSSSSSLIVALVSKSYHIYKKPVDRLKQLLLSPLYEVCLKRRVKQYFTEFHALSDVSFKAARGETIGIIGANGAGKSTLLQIISGTLSPTSGTVEVNGRVAALLELGSSFDPEFTGIENVYLYGAILGLDRREMTKRLDKICKYADIGEYFHQPVKMYSSGMVMRLAFAVIVHVDADILIIDEALTVGDAFFVQKCMRFLRDFRKNGTVLFVSHDAAAVVSLCSHVIWLQDGRIKMQGSPKLVSEAYLEMQVMKSQNISEEQMNRQPSLGDRTSESQKQQEQARDMRLDFINRSNLRNDIELFQFQPDSLSFGQRMASIVNVSMTDEAGCVLRWVVGGEKVKLCIGCEAHEILKNPIVGFYVKDRLGQYLFGDNTFLTYEDKALEIAAGESFYARFSFRMPLLPVGEYSISPAIAVGTQDEHLTQHWLHDALVFKSHASSVVNSLVGIPMTSIEIIVQ</sequence>
<keyword evidence="2" id="KW-0813">Transport</keyword>
<dbReference type="Pfam" id="PF00005">
    <property type="entry name" value="ABC_tran"/>
    <property type="match status" value="1"/>
</dbReference>
<dbReference type="SUPFAM" id="SSF52540">
    <property type="entry name" value="P-loop containing nucleoside triphosphate hydrolases"/>
    <property type="match status" value="1"/>
</dbReference>
<dbReference type="InterPro" id="IPR015860">
    <property type="entry name" value="ABC_transpr_TagH-like"/>
</dbReference>
<dbReference type="InterPro" id="IPR029439">
    <property type="entry name" value="Wzt_C"/>
</dbReference>
<dbReference type="STRING" id="1167006.UWK_01978"/>
<dbReference type="KEGG" id="dsf:UWK_01978"/>
<dbReference type="PATRIC" id="fig|1167006.5.peg.2168"/>
<keyword evidence="8" id="KW-1185">Reference proteome</keyword>
<dbReference type="Pfam" id="PF14524">
    <property type="entry name" value="Wzt_C"/>
    <property type="match status" value="1"/>
</dbReference>
<evidence type="ECO:0000256" key="3">
    <source>
        <dbReference type="ARBA" id="ARBA00022741"/>
    </source>
</evidence>
<feature type="region of interest" description="Disordered" evidence="5">
    <location>
        <begin position="260"/>
        <end position="279"/>
    </location>
</feature>
<protein>
    <submittedName>
        <fullName evidence="7">ABC-type polysaccharide/polyol phosphate transport system, ATPase component</fullName>
    </submittedName>
</protein>
<evidence type="ECO:0000256" key="2">
    <source>
        <dbReference type="ARBA" id="ARBA00022448"/>
    </source>
</evidence>
<proteinExistence type="inferred from homology"/>
<dbReference type="Proteomes" id="UP000011721">
    <property type="component" value="Chromosome"/>
</dbReference>
<dbReference type="PANTHER" id="PTHR46743">
    <property type="entry name" value="TEICHOIC ACIDS EXPORT ATP-BINDING PROTEIN TAGH"/>
    <property type="match status" value="1"/>
</dbReference>
<name>M1P4Y6_DESSD</name>
<comment type="similarity">
    <text evidence="1">Belongs to the ABC transporter superfamily.</text>
</comment>
<dbReference type="CDD" id="cd10147">
    <property type="entry name" value="Wzt_C-like"/>
    <property type="match status" value="1"/>
</dbReference>
<keyword evidence="4" id="KW-0067">ATP-binding</keyword>
<dbReference type="InterPro" id="IPR050683">
    <property type="entry name" value="Bact_Polysacc_Export_ATP-bd"/>
</dbReference>
<dbReference type="EMBL" id="CP003985">
    <property type="protein sequence ID" value="AGF78528.1"/>
    <property type="molecule type" value="Genomic_DNA"/>
</dbReference>
<dbReference type="GO" id="GO:0016020">
    <property type="term" value="C:membrane"/>
    <property type="evidence" value="ECO:0007669"/>
    <property type="project" value="InterPro"/>
</dbReference>
<evidence type="ECO:0000259" key="6">
    <source>
        <dbReference type="PROSITE" id="PS50893"/>
    </source>
</evidence>
<dbReference type="InterPro" id="IPR027417">
    <property type="entry name" value="P-loop_NTPase"/>
</dbReference>
<dbReference type="PROSITE" id="PS50893">
    <property type="entry name" value="ABC_TRANSPORTER_2"/>
    <property type="match status" value="1"/>
</dbReference>
<reference evidence="8" key="1">
    <citation type="journal article" date="2013" name="Stand. Genomic Sci.">
        <title>Complete genome sequence of Desulfocapsa sulfexigens, a marine deltaproteobacterium specialized in disproportionating inorganic sulfur compounds.</title>
        <authorList>
            <person name="Finster K.W."/>
            <person name="Kjeldsen K.U."/>
            <person name="Kube M."/>
            <person name="Reinhardt R."/>
            <person name="Mussmann M."/>
            <person name="Amann R."/>
            <person name="Schreiber L."/>
        </authorList>
    </citation>
    <scope>NUCLEOTIDE SEQUENCE [LARGE SCALE GENOMIC DNA]</scope>
    <source>
        <strain evidence="8">DSM 10523 / SB164P1</strain>
    </source>
</reference>
<dbReference type="Gene3D" id="3.40.50.300">
    <property type="entry name" value="P-loop containing nucleotide triphosphate hydrolases"/>
    <property type="match status" value="1"/>
</dbReference>
<evidence type="ECO:0000313" key="7">
    <source>
        <dbReference type="EMBL" id="AGF78528.1"/>
    </source>
</evidence>
<evidence type="ECO:0000256" key="1">
    <source>
        <dbReference type="ARBA" id="ARBA00005417"/>
    </source>
</evidence>
<dbReference type="PANTHER" id="PTHR46743:SF2">
    <property type="entry name" value="TEICHOIC ACIDS EXPORT ATP-BINDING PROTEIN TAGH"/>
    <property type="match status" value="1"/>
</dbReference>
<evidence type="ECO:0000313" key="8">
    <source>
        <dbReference type="Proteomes" id="UP000011721"/>
    </source>
</evidence>